<dbReference type="EMBL" id="PKLZ01000003">
    <property type="protein sequence ID" value="PLW83051.1"/>
    <property type="molecule type" value="Genomic_DNA"/>
</dbReference>
<dbReference type="AlphaFoldDB" id="A0A2N5Y3S6"/>
<dbReference type="InterPro" id="IPR025877">
    <property type="entry name" value="MobA-like_NTP_Trfase"/>
</dbReference>
<dbReference type="PANTHER" id="PTHR43777:SF1">
    <property type="entry name" value="MOLYBDENUM COFACTOR CYTIDYLYLTRANSFERASE"/>
    <property type="match status" value="1"/>
</dbReference>
<dbReference type="PANTHER" id="PTHR43777">
    <property type="entry name" value="MOLYBDENUM COFACTOR CYTIDYLYLTRANSFERASE"/>
    <property type="match status" value="1"/>
</dbReference>
<name>A0A2N5Y3S6_9GAMM</name>
<dbReference type="Proteomes" id="UP000234845">
    <property type="component" value="Unassembled WGS sequence"/>
</dbReference>
<dbReference type="Pfam" id="PF12804">
    <property type="entry name" value="NTP_transf_3"/>
    <property type="match status" value="1"/>
</dbReference>
<evidence type="ECO:0000256" key="1">
    <source>
        <dbReference type="ARBA" id="ARBA00022842"/>
    </source>
</evidence>
<reference evidence="4" key="1">
    <citation type="submission" date="2017-11" db="EMBL/GenBank/DDBJ databases">
        <title>The draft genome sequence of Chromatocurvus sp. F02.</title>
        <authorList>
            <person name="Du Z.-J."/>
            <person name="Chang Y.-Q."/>
        </authorList>
    </citation>
    <scope>NUCLEOTIDE SEQUENCE [LARGE SCALE GENOMIC DNA]</scope>
    <source>
        <strain evidence="4">F02</strain>
    </source>
</reference>
<evidence type="ECO:0000259" key="2">
    <source>
        <dbReference type="Pfam" id="PF12804"/>
    </source>
</evidence>
<evidence type="ECO:0000313" key="3">
    <source>
        <dbReference type="EMBL" id="PLW83051.1"/>
    </source>
</evidence>
<keyword evidence="1" id="KW-0460">Magnesium</keyword>
<dbReference type="GO" id="GO:0016779">
    <property type="term" value="F:nucleotidyltransferase activity"/>
    <property type="evidence" value="ECO:0007669"/>
    <property type="project" value="UniProtKB-ARBA"/>
</dbReference>
<gene>
    <name evidence="3" type="ORF">CWI75_06405</name>
</gene>
<dbReference type="RefSeq" id="WP_101520651.1">
    <property type="nucleotide sequence ID" value="NZ_PKLZ01000003.1"/>
</dbReference>
<sequence>MTVGVLLLAAGRSARYGSDKRLARLPAGETLLATVVANVQRSGLPLRVCLRPDDGAARQLLEAQAVSVLPCPDSVLGMGHTIADAIPLLPACWRGVLIALADMPAIQPETFCQVATELVEGAIVVPVWRGRAGHPVAFSRAWFGALANLSGDRGARALIQANPGKCREIAVTDPGILLDIDRPSDLVLY</sequence>
<keyword evidence="4" id="KW-1185">Reference proteome</keyword>
<dbReference type="SUPFAM" id="SSF53448">
    <property type="entry name" value="Nucleotide-diphospho-sugar transferases"/>
    <property type="match status" value="1"/>
</dbReference>
<comment type="caution">
    <text evidence="3">The sequence shown here is derived from an EMBL/GenBank/DDBJ whole genome shotgun (WGS) entry which is preliminary data.</text>
</comment>
<dbReference type="Gene3D" id="3.90.550.10">
    <property type="entry name" value="Spore Coat Polysaccharide Biosynthesis Protein SpsA, Chain A"/>
    <property type="match status" value="1"/>
</dbReference>
<evidence type="ECO:0000313" key="4">
    <source>
        <dbReference type="Proteomes" id="UP000234845"/>
    </source>
</evidence>
<proteinExistence type="predicted"/>
<accession>A0A2N5Y3S6</accession>
<protein>
    <recommendedName>
        <fullName evidence="2">MobA-like NTP transferase domain-containing protein</fullName>
    </recommendedName>
</protein>
<dbReference type="OrthoDB" id="5298023at2"/>
<organism evidence="3 4">
    <name type="scientific">Kineobactrum sediminis</name>
    <dbReference type="NCBI Taxonomy" id="1905677"/>
    <lineage>
        <taxon>Bacteria</taxon>
        <taxon>Pseudomonadati</taxon>
        <taxon>Pseudomonadota</taxon>
        <taxon>Gammaproteobacteria</taxon>
        <taxon>Cellvibrionales</taxon>
        <taxon>Halieaceae</taxon>
        <taxon>Kineobactrum</taxon>
    </lineage>
</organism>
<feature type="domain" description="MobA-like NTP transferase" evidence="2">
    <location>
        <begin position="6"/>
        <end position="162"/>
    </location>
</feature>
<dbReference type="InterPro" id="IPR029044">
    <property type="entry name" value="Nucleotide-diphossugar_trans"/>
</dbReference>
<dbReference type="CDD" id="cd04182">
    <property type="entry name" value="GT_2_like_f"/>
    <property type="match status" value="1"/>
</dbReference>